<protein>
    <submittedName>
        <fullName evidence="11">Kinesin-like protein KIN-5C</fullName>
    </submittedName>
</protein>
<gene>
    <name evidence="11" type="primary">LOC108680997</name>
</gene>
<dbReference type="InterPro" id="IPR036961">
    <property type="entry name" value="Kinesin_motor_dom_sf"/>
</dbReference>
<dbReference type="SMART" id="SM00129">
    <property type="entry name" value="KISc"/>
    <property type="match status" value="1"/>
</dbReference>
<accession>A0A8B7PHE8</accession>
<dbReference type="GO" id="GO:0005875">
    <property type="term" value="C:microtubule associated complex"/>
    <property type="evidence" value="ECO:0007669"/>
    <property type="project" value="TreeGrafter"/>
</dbReference>
<dbReference type="Pfam" id="PF00225">
    <property type="entry name" value="Kinesin"/>
    <property type="match status" value="1"/>
</dbReference>
<dbReference type="RefSeq" id="XP_018025420.1">
    <property type="nucleotide sequence ID" value="XM_018169931.2"/>
</dbReference>
<dbReference type="SUPFAM" id="SSF52540">
    <property type="entry name" value="P-loop containing nucleoside triphosphate hydrolases"/>
    <property type="match status" value="1"/>
</dbReference>
<keyword evidence="10" id="KW-1185">Reference proteome</keyword>
<dbReference type="AlphaFoldDB" id="A0A8B7PHE8"/>
<dbReference type="OrthoDB" id="3176171at2759"/>
<name>A0A8B7PHE8_HYAAZ</name>
<comment type="similarity">
    <text evidence="7">Belongs to the TRAFAC class myosin-kinesin ATPase superfamily. Kinesin family.</text>
</comment>
<evidence type="ECO:0000259" key="9">
    <source>
        <dbReference type="PROSITE" id="PS50067"/>
    </source>
</evidence>
<sequence length="141" mass="15895">MKLPWPLCWLPRLTCARILLAGICKFRRDQIVCTKFQFVDLAGSECVKETGADEKQRKEAISINMGLLALGQVVRAHAAKLESIPYRDSKLTHLLKDSIGGRSRCLTMACISPAHNCLPETSRTIDFADQARQINYRSKEF</sequence>
<dbReference type="GO" id="GO:0005524">
    <property type="term" value="F:ATP binding"/>
    <property type="evidence" value="ECO:0007669"/>
    <property type="project" value="UniProtKB-KW"/>
</dbReference>
<evidence type="ECO:0000256" key="7">
    <source>
        <dbReference type="PROSITE-ProRule" id="PRU00283"/>
    </source>
</evidence>
<dbReference type="PROSITE" id="PS50067">
    <property type="entry name" value="KINESIN_MOTOR_2"/>
    <property type="match status" value="1"/>
</dbReference>
<evidence type="ECO:0000256" key="4">
    <source>
        <dbReference type="ARBA" id="ARBA00022840"/>
    </source>
</evidence>
<evidence type="ECO:0000256" key="8">
    <source>
        <dbReference type="SAM" id="SignalP"/>
    </source>
</evidence>
<feature type="chain" id="PRO_5034628792" evidence="8">
    <location>
        <begin position="17"/>
        <end position="141"/>
    </location>
</feature>
<comment type="subcellular location">
    <subcellularLocation>
        <location evidence="1">Cytoplasm</location>
        <location evidence="1">Cytoskeleton</location>
    </subcellularLocation>
</comment>
<dbReference type="PRINTS" id="PR00380">
    <property type="entry name" value="KINESINHEAVY"/>
</dbReference>
<feature type="signal peptide" evidence="8">
    <location>
        <begin position="1"/>
        <end position="16"/>
    </location>
</feature>
<dbReference type="InterPro" id="IPR001752">
    <property type="entry name" value="Kinesin_motor_dom"/>
</dbReference>
<dbReference type="InterPro" id="IPR027640">
    <property type="entry name" value="Kinesin-like_fam"/>
</dbReference>
<dbReference type="Proteomes" id="UP000694843">
    <property type="component" value="Unplaced"/>
</dbReference>
<dbReference type="KEGG" id="hazt:108680997"/>
<dbReference type="GO" id="GO:0051231">
    <property type="term" value="P:spindle elongation"/>
    <property type="evidence" value="ECO:0007669"/>
    <property type="project" value="TreeGrafter"/>
</dbReference>
<keyword evidence="4" id="KW-0067">ATP-binding</keyword>
<keyword evidence="6" id="KW-0206">Cytoskeleton</keyword>
<dbReference type="GO" id="GO:0003777">
    <property type="term" value="F:microtubule motor activity"/>
    <property type="evidence" value="ECO:0007669"/>
    <property type="project" value="InterPro"/>
</dbReference>
<dbReference type="OMA" id="ERMGRTH"/>
<evidence type="ECO:0000313" key="11">
    <source>
        <dbReference type="RefSeq" id="XP_018025420.1"/>
    </source>
</evidence>
<keyword evidence="2" id="KW-0963">Cytoplasm</keyword>
<keyword evidence="3" id="KW-0547">Nucleotide-binding</keyword>
<organism evidence="10 11">
    <name type="scientific">Hyalella azteca</name>
    <name type="common">Amphipod</name>
    <dbReference type="NCBI Taxonomy" id="294128"/>
    <lineage>
        <taxon>Eukaryota</taxon>
        <taxon>Metazoa</taxon>
        <taxon>Ecdysozoa</taxon>
        <taxon>Arthropoda</taxon>
        <taxon>Crustacea</taxon>
        <taxon>Multicrustacea</taxon>
        <taxon>Malacostraca</taxon>
        <taxon>Eumalacostraca</taxon>
        <taxon>Peracarida</taxon>
        <taxon>Amphipoda</taxon>
        <taxon>Senticaudata</taxon>
        <taxon>Talitrida</taxon>
        <taxon>Talitroidea</taxon>
        <taxon>Hyalellidae</taxon>
        <taxon>Hyalella</taxon>
    </lineage>
</organism>
<dbReference type="GO" id="GO:0007052">
    <property type="term" value="P:mitotic spindle organization"/>
    <property type="evidence" value="ECO:0007669"/>
    <property type="project" value="TreeGrafter"/>
</dbReference>
<dbReference type="InterPro" id="IPR027417">
    <property type="entry name" value="P-loop_NTPase"/>
</dbReference>
<keyword evidence="8" id="KW-0732">Signal</keyword>
<dbReference type="GO" id="GO:0007018">
    <property type="term" value="P:microtubule-based movement"/>
    <property type="evidence" value="ECO:0007669"/>
    <property type="project" value="InterPro"/>
</dbReference>
<feature type="domain" description="Kinesin motor" evidence="9">
    <location>
        <begin position="1"/>
        <end position="134"/>
    </location>
</feature>
<evidence type="ECO:0000256" key="5">
    <source>
        <dbReference type="ARBA" id="ARBA00023054"/>
    </source>
</evidence>
<keyword evidence="5" id="KW-0175">Coiled coil</keyword>
<dbReference type="GeneID" id="108680997"/>
<dbReference type="PANTHER" id="PTHR47969:SF15">
    <property type="entry name" value="CHROMOSOME-ASSOCIATED KINESIN KIF4A-RELATED"/>
    <property type="match status" value="1"/>
</dbReference>
<evidence type="ECO:0000256" key="2">
    <source>
        <dbReference type="ARBA" id="ARBA00022490"/>
    </source>
</evidence>
<reference evidence="11" key="1">
    <citation type="submission" date="2025-08" db="UniProtKB">
        <authorList>
            <consortium name="RefSeq"/>
        </authorList>
    </citation>
    <scope>IDENTIFICATION</scope>
    <source>
        <tissue evidence="11">Whole organism</tissue>
    </source>
</reference>
<evidence type="ECO:0000256" key="6">
    <source>
        <dbReference type="ARBA" id="ARBA00023212"/>
    </source>
</evidence>
<dbReference type="PANTHER" id="PTHR47969">
    <property type="entry name" value="CHROMOSOME-ASSOCIATED KINESIN KIF4A-RELATED"/>
    <property type="match status" value="1"/>
</dbReference>
<proteinExistence type="inferred from homology"/>
<evidence type="ECO:0000313" key="10">
    <source>
        <dbReference type="Proteomes" id="UP000694843"/>
    </source>
</evidence>
<comment type="caution">
    <text evidence="7">Lacks conserved residue(s) required for the propagation of feature annotation.</text>
</comment>
<evidence type="ECO:0000256" key="1">
    <source>
        <dbReference type="ARBA" id="ARBA00004245"/>
    </source>
</evidence>
<evidence type="ECO:0000256" key="3">
    <source>
        <dbReference type="ARBA" id="ARBA00022741"/>
    </source>
</evidence>
<dbReference type="GO" id="GO:0008017">
    <property type="term" value="F:microtubule binding"/>
    <property type="evidence" value="ECO:0007669"/>
    <property type="project" value="InterPro"/>
</dbReference>
<dbReference type="Gene3D" id="3.40.850.10">
    <property type="entry name" value="Kinesin motor domain"/>
    <property type="match status" value="1"/>
</dbReference>